<reference evidence="10 11" key="1">
    <citation type="submission" date="2019-08" db="EMBL/GenBank/DDBJ databases">
        <title>In-depth cultivation of the pig gut microbiome towards novel bacterial diversity and tailored functional studies.</title>
        <authorList>
            <person name="Wylensek D."/>
            <person name="Hitch T.C.A."/>
            <person name="Clavel T."/>
        </authorList>
    </citation>
    <scope>NUCLEOTIDE SEQUENCE [LARGE SCALE GENOMIC DNA]</scope>
    <source>
        <strain evidence="10 11">WCA-SAB-591-4A-A</strain>
    </source>
</reference>
<dbReference type="SUPFAM" id="SSF109998">
    <property type="entry name" value="Triger factor/SurA peptide-binding domain-like"/>
    <property type="match status" value="1"/>
</dbReference>
<evidence type="ECO:0000256" key="8">
    <source>
        <dbReference type="SAM" id="SignalP"/>
    </source>
</evidence>
<dbReference type="InterPro" id="IPR050245">
    <property type="entry name" value="PrsA_foldase"/>
</dbReference>
<dbReference type="Pfam" id="PF13623">
    <property type="entry name" value="SurA_N_2"/>
    <property type="match status" value="1"/>
</dbReference>
<evidence type="ECO:0000313" key="11">
    <source>
        <dbReference type="Proteomes" id="UP000440713"/>
    </source>
</evidence>
<dbReference type="InterPro" id="IPR046357">
    <property type="entry name" value="PPIase_dom_sf"/>
</dbReference>
<evidence type="ECO:0000313" key="10">
    <source>
        <dbReference type="EMBL" id="MST62481.1"/>
    </source>
</evidence>
<evidence type="ECO:0000256" key="3">
    <source>
        <dbReference type="ARBA" id="ARBA00022729"/>
    </source>
</evidence>
<keyword evidence="4 6" id="KW-0697">Rotamase</keyword>
<evidence type="ECO:0000259" key="9">
    <source>
        <dbReference type="PROSITE" id="PS50198"/>
    </source>
</evidence>
<evidence type="ECO:0000256" key="5">
    <source>
        <dbReference type="ARBA" id="ARBA00023235"/>
    </source>
</evidence>
<keyword evidence="3 8" id="KW-0732">Signal</keyword>
<dbReference type="Proteomes" id="UP000440713">
    <property type="component" value="Unassembled WGS sequence"/>
</dbReference>
<dbReference type="PANTHER" id="PTHR47245:SF1">
    <property type="entry name" value="FOLDASE PROTEIN PRSA"/>
    <property type="match status" value="1"/>
</dbReference>
<evidence type="ECO:0000256" key="7">
    <source>
        <dbReference type="SAM" id="MobiDB-lite"/>
    </source>
</evidence>
<evidence type="ECO:0000256" key="2">
    <source>
        <dbReference type="ARBA" id="ARBA00013194"/>
    </source>
</evidence>
<protein>
    <recommendedName>
        <fullName evidence="2">peptidylprolyl isomerase</fullName>
        <ecNumber evidence="2">5.2.1.8</ecNumber>
    </recommendedName>
</protein>
<dbReference type="Gene3D" id="3.10.50.40">
    <property type="match status" value="1"/>
</dbReference>
<keyword evidence="5 6" id="KW-0413">Isomerase</keyword>
<feature type="signal peptide" evidence="8">
    <location>
        <begin position="1"/>
        <end position="21"/>
    </location>
</feature>
<dbReference type="PROSITE" id="PS51257">
    <property type="entry name" value="PROKAR_LIPOPROTEIN"/>
    <property type="match status" value="1"/>
</dbReference>
<dbReference type="InterPro" id="IPR023058">
    <property type="entry name" value="PPIase_PpiC_CS"/>
</dbReference>
<feature type="domain" description="PpiC" evidence="9">
    <location>
        <begin position="170"/>
        <end position="276"/>
    </location>
</feature>
<dbReference type="InterPro" id="IPR027304">
    <property type="entry name" value="Trigger_fact/SurA_dom_sf"/>
</dbReference>
<keyword evidence="11" id="KW-1185">Reference proteome</keyword>
<dbReference type="InterPro" id="IPR000297">
    <property type="entry name" value="PPIase_PpiC"/>
</dbReference>
<feature type="region of interest" description="Disordered" evidence="7">
    <location>
        <begin position="328"/>
        <end position="365"/>
    </location>
</feature>
<dbReference type="PROSITE" id="PS50198">
    <property type="entry name" value="PPIC_PPIASE_2"/>
    <property type="match status" value="1"/>
</dbReference>
<gene>
    <name evidence="10" type="ORF">FYJ71_05830</name>
</gene>
<name>A0A6N7X318_9FIRM</name>
<dbReference type="EC" id="5.2.1.8" evidence="2"/>
<evidence type="ECO:0000256" key="4">
    <source>
        <dbReference type="ARBA" id="ARBA00023110"/>
    </source>
</evidence>
<proteinExistence type="predicted"/>
<dbReference type="SUPFAM" id="SSF54534">
    <property type="entry name" value="FKBP-like"/>
    <property type="match status" value="1"/>
</dbReference>
<accession>A0A6N7X318</accession>
<dbReference type="EMBL" id="VUNE01000003">
    <property type="protein sequence ID" value="MST62481.1"/>
    <property type="molecule type" value="Genomic_DNA"/>
</dbReference>
<dbReference type="Pfam" id="PF13616">
    <property type="entry name" value="Rotamase_3"/>
    <property type="match status" value="1"/>
</dbReference>
<dbReference type="Gene3D" id="1.10.4030.10">
    <property type="entry name" value="Porin chaperone SurA, peptide-binding domain"/>
    <property type="match status" value="1"/>
</dbReference>
<dbReference type="PROSITE" id="PS01096">
    <property type="entry name" value="PPIC_PPIASE_1"/>
    <property type="match status" value="1"/>
</dbReference>
<comment type="catalytic activity">
    <reaction evidence="1">
        <text>[protein]-peptidylproline (omega=180) = [protein]-peptidylproline (omega=0)</text>
        <dbReference type="Rhea" id="RHEA:16237"/>
        <dbReference type="Rhea" id="RHEA-COMP:10747"/>
        <dbReference type="Rhea" id="RHEA-COMP:10748"/>
        <dbReference type="ChEBI" id="CHEBI:83833"/>
        <dbReference type="ChEBI" id="CHEBI:83834"/>
        <dbReference type="EC" id="5.2.1.8"/>
    </reaction>
</comment>
<feature type="chain" id="PRO_5026671832" description="peptidylprolyl isomerase" evidence="8">
    <location>
        <begin position="22"/>
        <end position="365"/>
    </location>
</feature>
<organism evidence="10 11">
    <name type="scientific">Peptostreptococcus porci</name>
    <dbReference type="NCBI Taxonomy" id="2652282"/>
    <lineage>
        <taxon>Bacteria</taxon>
        <taxon>Bacillati</taxon>
        <taxon>Bacillota</taxon>
        <taxon>Clostridia</taxon>
        <taxon>Peptostreptococcales</taxon>
        <taxon>Peptostreptococcaceae</taxon>
        <taxon>Peptostreptococcus</taxon>
    </lineage>
</organism>
<evidence type="ECO:0000256" key="1">
    <source>
        <dbReference type="ARBA" id="ARBA00000971"/>
    </source>
</evidence>
<dbReference type="GO" id="GO:0003755">
    <property type="term" value="F:peptidyl-prolyl cis-trans isomerase activity"/>
    <property type="evidence" value="ECO:0007669"/>
    <property type="project" value="UniProtKB-KW"/>
</dbReference>
<dbReference type="PANTHER" id="PTHR47245">
    <property type="entry name" value="PEPTIDYLPROLYL ISOMERASE"/>
    <property type="match status" value="1"/>
</dbReference>
<comment type="caution">
    <text evidence="10">The sequence shown here is derived from an EMBL/GenBank/DDBJ whole genome shotgun (WGS) entry which is preliminary data.</text>
</comment>
<dbReference type="AlphaFoldDB" id="A0A6N7X318"/>
<dbReference type="RefSeq" id="WP_154537876.1">
    <property type="nucleotide sequence ID" value="NZ_JAXEEZ010000114.1"/>
</dbReference>
<sequence length="365" mass="40673">MKKLLSVVTAVAIGFASVACSSTKDAVALVDGKPITKQEFEENLKFNKWAMEQQYGDKVWEQVEKQNPDFQNSIKANVLNQMVQSRIVLNYAEKNNIKADEAQLKQFNDNLKKTLADKTKKASFDKDGLTEEALKKYGEQAAIMTAFSNYVAKKAEPTETELKEYYEKNKEKVDASHILLSTTDASGKPMTEEKKAEVKKKADELYNQLKNGADFAKLAKANSADPGSAQNGGSLGEFGKGKMVKEFEDVAFSLKEGEISKPVASQYGYHIIKVNKKVTSKYNDVKDELKSELTQTKAQELIKKIQESSTVEKYEDKIKDIKFVEVKKSTTSDDKSTTDSKSTDSKSTDSKSTDSSTTEKKSEDK</sequence>
<evidence type="ECO:0000256" key="6">
    <source>
        <dbReference type="PROSITE-ProRule" id="PRU00278"/>
    </source>
</evidence>